<dbReference type="PROSITE" id="PS00868">
    <property type="entry name" value="CYS_MET_METAB_PP"/>
    <property type="match status" value="1"/>
</dbReference>
<sequence>MVRQRTFFFFALRQESDADDVFSSFAANAKQGEAAPVFRDNVSLDIQTFRQGTFMTDKHIETTLIHAGRAKRYTLGAVNSVIQRASSLVFDSVEAKKQATAGRAQGELFYGRRGTLTHFSLQEAMCELEGGAGCALFPCGAAAVANTILAFVEQGDHVLVTQNAYEPTQDFCTKILAKLGVTTSWFDPLAGGDIARHIQPNTKVVFLESPGSITMEVHDVPAIVAAVRRTAPDAIIMMDNTWAAGILFKALDFGVDISIQAGTKYLVGHSDAMIGTAVANARCWDTLRENAYLMGQMVDADTAYVTSRGLRTLGVRLRAHHDSALHVAQWLAAHPQVARVNHPALPGSKGHEFWKRDFTGASGLFSFILHKRLSDAEYAHYLDNFTHFSMAYSWGGYESLILANQPEELAAIRPAGGVDFTGTLVRLHIGLENVEDLIADLDAGFRRIA</sequence>
<comment type="similarity">
    <text evidence="3 14">Belongs to the trans-sulfuration enzymes family.</text>
</comment>
<evidence type="ECO:0000256" key="3">
    <source>
        <dbReference type="ARBA" id="ARBA00009077"/>
    </source>
</evidence>
<dbReference type="NCBIfam" id="TIGR01324">
    <property type="entry name" value="cysta_beta_ly_B"/>
    <property type="match status" value="1"/>
</dbReference>
<evidence type="ECO:0000256" key="8">
    <source>
        <dbReference type="ARBA" id="ARBA00023167"/>
    </source>
</evidence>
<accession>K8AIB9</accession>
<organism evidence="15 16">
    <name type="scientific">Cronobacter condimenti 1330</name>
    <dbReference type="NCBI Taxonomy" id="1073999"/>
    <lineage>
        <taxon>Bacteria</taxon>
        <taxon>Pseudomonadati</taxon>
        <taxon>Pseudomonadota</taxon>
        <taxon>Gammaproteobacteria</taxon>
        <taxon>Enterobacterales</taxon>
        <taxon>Enterobacteriaceae</taxon>
        <taxon>Cronobacter</taxon>
    </lineage>
</organism>
<dbReference type="eggNOG" id="COG0626">
    <property type="taxonomic scope" value="Bacteria"/>
</dbReference>
<dbReference type="CDD" id="cd00614">
    <property type="entry name" value="CGS_like"/>
    <property type="match status" value="1"/>
</dbReference>
<gene>
    <name evidence="15" type="ORF">BN137_3385</name>
</gene>
<comment type="catalytic activity">
    <reaction evidence="11">
        <text>L,L-cystathionine + H2O = L-homocysteine + pyruvate + NH4(+)</text>
        <dbReference type="Rhea" id="RHEA:13965"/>
        <dbReference type="ChEBI" id="CHEBI:15361"/>
        <dbReference type="ChEBI" id="CHEBI:15377"/>
        <dbReference type="ChEBI" id="CHEBI:28938"/>
        <dbReference type="ChEBI" id="CHEBI:58161"/>
        <dbReference type="ChEBI" id="CHEBI:58199"/>
    </reaction>
</comment>
<comment type="cofactor">
    <cofactor evidence="1 14">
        <name>pyridoxal 5'-phosphate</name>
        <dbReference type="ChEBI" id="CHEBI:597326"/>
    </cofactor>
</comment>
<dbReference type="EMBL" id="CAKW01000125">
    <property type="protein sequence ID" value="CCJ73992.1"/>
    <property type="molecule type" value="Genomic_DNA"/>
</dbReference>
<keyword evidence="9 15" id="KW-0456">Lyase</keyword>
<dbReference type="PANTHER" id="PTHR43500:SF1">
    <property type="entry name" value="CYSTATHIONINE BETA-LYASE-RELATED"/>
    <property type="match status" value="1"/>
</dbReference>
<dbReference type="InterPro" id="IPR015422">
    <property type="entry name" value="PyrdxlP-dep_Trfase_small"/>
</dbReference>
<dbReference type="Proteomes" id="UP000009340">
    <property type="component" value="Unassembled WGS sequence"/>
</dbReference>
<dbReference type="FunFam" id="3.40.640.10:FF:000062">
    <property type="entry name" value="Cystathionine beta-lyase"/>
    <property type="match status" value="1"/>
</dbReference>
<dbReference type="InterPro" id="IPR006233">
    <property type="entry name" value="Cys_b_lyase_bac"/>
</dbReference>
<dbReference type="PIRSF" id="PIRSF001434">
    <property type="entry name" value="CGS"/>
    <property type="match status" value="1"/>
</dbReference>
<dbReference type="Gene3D" id="3.90.1150.10">
    <property type="entry name" value="Aspartate Aminotransferase, domain 1"/>
    <property type="match status" value="1"/>
</dbReference>
<evidence type="ECO:0000256" key="13">
    <source>
        <dbReference type="PIRSR" id="PIRSR001434-2"/>
    </source>
</evidence>
<dbReference type="InterPro" id="IPR015424">
    <property type="entry name" value="PyrdxlP-dep_Trfase"/>
</dbReference>
<evidence type="ECO:0000256" key="9">
    <source>
        <dbReference type="ARBA" id="ARBA00023239"/>
    </source>
</evidence>
<reference evidence="15" key="1">
    <citation type="submission" date="2012-07" db="EMBL/GenBank/DDBJ databases">
        <authorList>
            <person name="Cummings C."/>
        </authorList>
    </citation>
    <scope>NUCLEOTIDE SEQUENCE</scope>
    <source>
        <strain evidence="15">1330</strain>
    </source>
</reference>
<evidence type="ECO:0000256" key="12">
    <source>
        <dbReference type="ARBA" id="ARBA00047625"/>
    </source>
</evidence>
<dbReference type="GO" id="GO:0005737">
    <property type="term" value="C:cytoplasm"/>
    <property type="evidence" value="ECO:0007669"/>
    <property type="project" value="UniProtKB-SubCell"/>
</dbReference>
<evidence type="ECO:0000256" key="10">
    <source>
        <dbReference type="ARBA" id="ARBA00046315"/>
    </source>
</evidence>
<protein>
    <recommendedName>
        <fullName evidence="4">cysteine-S-conjugate beta-lyase</fullName>
        <ecNumber evidence="4">4.4.1.13</ecNumber>
    </recommendedName>
</protein>
<evidence type="ECO:0000313" key="16">
    <source>
        <dbReference type="Proteomes" id="UP000009340"/>
    </source>
</evidence>
<dbReference type="PANTHER" id="PTHR43500">
    <property type="entry name" value="CYSTATHIONINE BETA-LYASE-RELATED"/>
    <property type="match status" value="1"/>
</dbReference>
<dbReference type="NCBIfam" id="NF005990">
    <property type="entry name" value="PRK08114.1"/>
    <property type="match status" value="1"/>
</dbReference>
<dbReference type="EC" id="4.4.1.13" evidence="4"/>
<dbReference type="GO" id="GO:0047804">
    <property type="term" value="F:cysteine-S-conjugate beta-lyase activity"/>
    <property type="evidence" value="ECO:0007669"/>
    <property type="project" value="UniProtKB-EC"/>
</dbReference>
<comment type="subcellular location">
    <subcellularLocation>
        <location evidence="2">Cytoplasm</location>
    </subcellularLocation>
</comment>
<dbReference type="GO" id="GO:0019346">
    <property type="term" value="P:transsulfuration"/>
    <property type="evidence" value="ECO:0007669"/>
    <property type="project" value="InterPro"/>
</dbReference>
<comment type="pathway">
    <text evidence="10">Amino-acid biosynthesis; L-methionine biosynthesis via de novo pathway; L-homocysteine from L-cystathionine: step 1/1.</text>
</comment>
<evidence type="ECO:0000313" key="15">
    <source>
        <dbReference type="EMBL" id="CCJ73992.1"/>
    </source>
</evidence>
<keyword evidence="6" id="KW-0028">Amino-acid biosynthesis</keyword>
<dbReference type="SUPFAM" id="SSF53383">
    <property type="entry name" value="PLP-dependent transferases"/>
    <property type="match status" value="1"/>
</dbReference>
<evidence type="ECO:0000256" key="2">
    <source>
        <dbReference type="ARBA" id="ARBA00004496"/>
    </source>
</evidence>
<keyword evidence="7 13" id="KW-0663">Pyridoxal phosphate</keyword>
<comment type="caution">
    <text evidence="15">The sequence shown here is derived from an EMBL/GenBank/DDBJ whole genome shotgun (WGS) entry which is preliminary data.</text>
</comment>
<dbReference type="AlphaFoldDB" id="K8AIB9"/>
<proteinExistence type="inferred from homology"/>
<evidence type="ECO:0000256" key="7">
    <source>
        <dbReference type="ARBA" id="ARBA00022898"/>
    </source>
</evidence>
<evidence type="ECO:0000256" key="6">
    <source>
        <dbReference type="ARBA" id="ARBA00022605"/>
    </source>
</evidence>
<keyword evidence="8" id="KW-0486">Methionine biosynthesis</keyword>
<dbReference type="FunFam" id="3.90.1150.10:FF:000058">
    <property type="entry name" value="Cystathionine beta-lyase"/>
    <property type="match status" value="1"/>
</dbReference>
<feature type="modified residue" description="N6-(pyridoxal phosphate)lysine" evidence="13">
    <location>
        <position position="264"/>
    </location>
</feature>
<name>K8AIB9_9ENTR</name>
<keyword evidence="5" id="KW-0963">Cytoplasm</keyword>
<dbReference type="InterPro" id="IPR000277">
    <property type="entry name" value="Cys/Met-Metab_PyrdxlP-dep_enz"/>
</dbReference>
<dbReference type="GO" id="GO:0009086">
    <property type="term" value="P:methionine biosynthetic process"/>
    <property type="evidence" value="ECO:0007669"/>
    <property type="project" value="UniProtKB-KW"/>
</dbReference>
<evidence type="ECO:0000256" key="1">
    <source>
        <dbReference type="ARBA" id="ARBA00001933"/>
    </source>
</evidence>
<comment type="catalytic activity">
    <reaction evidence="12">
        <text>an S-substituted L-cysteine + H2O = a thiol + pyruvate + NH4(+)</text>
        <dbReference type="Rhea" id="RHEA:18121"/>
        <dbReference type="ChEBI" id="CHEBI:15361"/>
        <dbReference type="ChEBI" id="CHEBI:15377"/>
        <dbReference type="ChEBI" id="CHEBI:28938"/>
        <dbReference type="ChEBI" id="CHEBI:29256"/>
        <dbReference type="ChEBI" id="CHEBI:58717"/>
        <dbReference type="EC" id="4.4.1.13"/>
    </reaction>
</comment>
<dbReference type="Pfam" id="PF01053">
    <property type="entry name" value="Cys_Met_Meta_PP"/>
    <property type="match status" value="1"/>
</dbReference>
<evidence type="ECO:0000256" key="5">
    <source>
        <dbReference type="ARBA" id="ARBA00022490"/>
    </source>
</evidence>
<dbReference type="GO" id="GO:0019450">
    <property type="term" value="P:L-cysteine catabolic process to pyruvate"/>
    <property type="evidence" value="ECO:0007669"/>
    <property type="project" value="TreeGrafter"/>
</dbReference>
<dbReference type="InterPro" id="IPR054542">
    <property type="entry name" value="Cys_met_metab_PP"/>
</dbReference>
<dbReference type="STRING" id="1073999.AFK62_17050"/>
<evidence type="ECO:0000256" key="4">
    <source>
        <dbReference type="ARBA" id="ARBA00012224"/>
    </source>
</evidence>
<dbReference type="Gene3D" id="3.40.640.10">
    <property type="entry name" value="Type I PLP-dependent aspartate aminotransferase-like (Major domain)"/>
    <property type="match status" value="1"/>
</dbReference>
<evidence type="ECO:0000256" key="11">
    <source>
        <dbReference type="ARBA" id="ARBA00047517"/>
    </source>
</evidence>
<dbReference type="GO" id="GO:0030170">
    <property type="term" value="F:pyridoxal phosphate binding"/>
    <property type="evidence" value="ECO:0007669"/>
    <property type="project" value="InterPro"/>
</dbReference>
<evidence type="ECO:0000256" key="14">
    <source>
        <dbReference type="RuleBase" id="RU362118"/>
    </source>
</evidence>
<dbReference type="InterPro" id="IPR015421">
    <property type="entry name" value="PyrdxlP-dep_Trfase_major"/>
</dbReference>